<evidence type="ECO:0000256" key="3">
    <source>
        <dbReference type="ARBA" id="ARBA00022640"/>
    </source>
</evidence>
<feature type="binding site" evidence="6">
    <location>
        <begin position="1676"/>
        <end position="1683"/>
    </location>
    <ligand>
        <name>ATP</name>
        <dbReference type="ChEBI" id="CHEBI:30616"/>
    </ligand>
</feature>
<dbReference type="InterPro" id="IPR027417">
    <property type="entry name" value="P-loop_NTPase"/>
</dbReference>
<keyword evidence="8" id="KW-0150">Chloroplast</keyword>
<evidence type="ECO:0000256" key="2">
    <source>
        <dbReference type="ARBA" id="ARBA00009361"/>
    </source>
</evidence>
<dbReference type="HAMAP" id="MF_01330">
    <property type="entry name" value="Ycf2"/>
    <property type="match status" value="1"/>
</dbReference>
<keyword evidence="4 6" id="KW-0547">Nucleotide-binding</keyword>
<dbReference type="GO" id="GO:0009570">
    <property type="term" value="C:chloroplast stroma"/>
    <property type="evidence" value="ECO:0007669"/>
    <property type="project" value="UniProtKB-SubCell"/>
</dbReference>
<evidence type="ECO:0000256" key="1">
    <source>
        <dbReference type="ARBA" id="ARBA00002329"/>
    </source>
</evidence>
<evidence type="ECO:0000256" key="6">
    <source>
        <dbReference type="HAMAP-Rule" id="MF_01330"/>
    </source>
</evidence>
<dbReference type="GO" id="GO:0016887">
    <property type="term" value="F:ATP hydrolysis activity"/>
    <property type="evidence" value="ECO:0007669"/>
    <property type="project" value="InterPro"/>
</dbReference>
<dbReference type="GeneID" id="26522857"/>
<proteinExistence type="inferred from homology"/>
<dbReference type="InterPro" id="IPR056777">
    <property type="entry name" value="Ycf2_N"/>
</dbReference>
<dbReference type="Pfam" id="PF05695">
    <property type="entry name" value="Ycf2"/>
    <property type="match status" value="2"/>
</dbReference>
<geneLocation type="chloroplast" evidence="8"/>
<dbReference type="InterPro" id="IPR003959">
    <property type="entry name" value="ATPase_AAA_core"/>
</dbReference>
<name>A0A0S3QP38_TAKLE</name>
<reference evidence="8" key="1">
    <citation type="submission" date="2015-01" db="EMBL/GenBank/DDBJ databases">
        <title>The complete chloroplast genome sequences of an enigmatic moss, Takakia lepidozioides (Takakiopsida, Bryophyta).</title>
        <authorList>
            <person name="Sadamitsu A."/>
            <person name="Shimamura M."/>
            <person name="Yamaguchi T."/>
            <person name="Deguchi H."/>
        </authorList>
    </citation>
    <scope>NUCLEOTIDE SEQUENCE</scope>
</reference>
<evidence type="ECO:0000259" key="7">
    <source>
        <dbReference type="SMART" id="SM00382"/>
    </source>
</evidence>
<evidence type="ECO:0000256" key="4">
    <source>
        <dbReference type="ARBA" id="ARBA00022741"/>
    </source>
</evidence>
<gene>
    <name evidence="6 8" type="primary">ycf2</name>
</gene>
<feature type="domain" description="AAA+ ATPase" evidence="7">
    <location>
        <begin position="1668"/>
        <end position="1818"/>
    </location>
</feature>
<organism evidence="8">
    <name type="scientific">Takakia lepidozioides</name>
    <name type="common">Moss</name>
    <dbReference type="NCBI Taxonomy" id="37425"/>
    <lineage>
        <taxon>Eukaryota</taxon>
        <taxon>Viridiplantae</taxon>
        <taxon>Streptophyta</taxon>
        <taxon>Embryophyta</taxon>
        <taxon>Bryophyta</taxon>
        <taxon>Takakiophytina</taxon>
        <taxon>Takakiopsida</taxon>
        <taxon>Takakiales</taxon>
        <taxon>Takakiaceae</taxon>
        <taxon>Takakia</taxon>
    </lineage>
</organism>
<keyword evidence="5 6" id="KW-0067">ATP-binding</keyword>
<comment type="similarity">
    <text evidence="2 6">Belongs to the Ycf2 family.</text>
</comment>
<dbReference type="CDD" id="cd19505">
    <property type="entry name" value="RecA-like_Ycf2"/>
    <property type="match status" value="1"/>
</dbReference>
<keyword evidence="3 8" id="KW-0934">Plastid</keyword>
<comment type="function">
    <text evidence="1 6">Probable ATPase of unknown function. Its presence in a non-photosynthetic plant (Epifagus virginiana) and experiments in tobacco indicate that it has an essential function which is probably not related to photosynthesis.</text>
</comment>
<dbReference type="InterPro" id="IPR008543">
    <property type="entry name" value="Uncharacterised_Ycf2"/>
</dbReference>
<protein>
    <recommendedName>
        <fullName evidence="6">Protein Ycf2</fullName>
    </recommendedName>
</protein>
<comment type="subcellular location">
    <subcellularLocation>
        <location evidence="6">Plastid</location>
        <location evidence="6">Chloroplast stroma</location>
    </subcellularLocation>
</comment>
<dbReference type="Gene3D" id="1.10.8.60">
    <property type="match status" value="1"/>
</dbReference>
<dbReference type="Pfam" id="PF00004">
    <property type="entry name" value="AAA"/>
    <property type="match status" value="1"/>
</dbReference>
<evidence type="ECO:0000313" key="8">
    <source>
        <dbReference type="EMBL" id="BAT70093.1"/>
    </source>
</evidence>
<dbReference type="GO" id="GO:0005524">
    <property type="term" value="F:ATP binding"/>
    <property type="evidence" value="ECO:0007669"/>
    <property type="project" value="UniProtKB-KW"/>
</dbReference>
<dbReference type="EMBL" id="AP014702">
    <property type="protein sequence ID" value="BAT70093.1"/>
    <property type="molecule type" value="Genomic_DNA"/>
</dbReference>
<dbReference type="PANTHER" id="PTHR33078:SF101">
    <property type="entry name" value="AAA+ ATPASE DOMAIN, ATPASE, AAA-TYPE, CORE"/>
    <property type="match status" value="1"/>
</dbReference>
<dbReference type="InterPro" id="IPR003593">
    <property type="entry name" value="AAA+_ATPase"/>
</dbReference>
<evidence type="ECO:0000256" key="5">
    <source>
        <dbReference type="ARBA" id="ARBA00022840"/>
    </source>
</evidence>
<dbReference type="RefSeq" id="YP_009193411.1">
    <property type="nucleotide sequence ID" value="NC_028738.1"/>
</dbReference>
<sequence>MEQELSEKKYLYKGLEFEGIEKTKYFSDLWAKWNLVRLLTRIFSNRENLIKFFDFRILGSLISRDLRSSKINRSSILNGFMLLILPVFIHRLNNRNVIEEKQLDLVEIVNGHINYCGCDKKIPDKSLKSFKRNLSISTHHSPSPGNGKSNLLNLRRNEKNCSIIKQNLRKELCVMPVYEQIHLWGSRWWKIWILEKFLPSWNLSQSSTNKIDLFLGEKNVEDLKYFFEFYIENIIRKDFDWEYKFDSIFPDDSKGEMEFKSEELINLLEDILFLRIMSAFCEKIISEIEGPFEPEDLELRRRINNNNNNEHFFDISSSHEKKMNWESNWSKRKMFQFFNNWGESDQIIGKSFISMKKRGWLFLQNYAEFYIWQLYRNSFVYWEKDLQPLKIVRNLLNARSFWLNFSNNEQLFTEVDDILSDILYNFSKHISNKVKRSKNLRQFQDKSINNFHLISQKLKYIEKKERYSNFQRTSTSNSIETNFLESKKKISKWFLREERKKMNTKRVKQLTTNSIFRDLFFFIRNGERYIESSLSSKSFSINSSVFWVKETFTGDIGRIIDKFFPEERRIKVSNFPRSIRYAFLDILSMDELDMGSYATKKYIEIFKVAKKRQHLVFFGYSTKSDSNRLVYLWEIKKKKNSLLNPVIFSDSAYNRIERNICDIEKSSSNIFRNSNPSCNAYSFWPTFYPYDRKYVFHFRDYAKLVKFLDQLNWLMTNSDLVYNKTFDFNIINNDQIQKIYALKKNNLFFNRRINKKNGTNDKILFILLDTNTTGKNQPFLHQIKKNFLIRNYSKEIFEIYILFTKCRIGFINWYRSNRDKFYRHLNDPLNELRLINKFIFHLTRRNPKIRIENESFIGIRRDTINESLLSWRKSGRIFFRYEKKREKYINWSFDVCKWTAQTEEWKELSKYSISGHRYLAVLSNKIDFFTNRNSVGWSKKLNRKNNSMSHRNYRIIISENFIENFRKFSNLLDFCQKFSIIKDPFLKRFVSNKIISSKEIKYDIDRKIMARICFDEIPITKFITDYFYNRNNNQICVELFDNTFFSMMGQNLESWLNSVKVSNSNRNSLKSYFHKADTLKFFNYLQNPHLEYNKRLPFYMGKISIKNPNLTYGQLLNTLPICNKLLFSSINRIRFSHGKPKIISIIESQVSDVSLPKYLRGTSNQSFLFVHEFYKLFNSLIPIIPSFHGKEKGYFIHNISIINRSTMKRIVNFEITDYCQSYLEILDLQEKKKNPYIEEVSKPNHNFIQINFSKNDLLSENFLIIRNENNEMLGWVNQLFGNSDPEEDSTYVIANKSISDIDKNLGFSKKKEIQLPLLPIHSTTSVQKPKIYEKYITSSFSIKSNLFRKYTSWFFTSEWWKYLKNIVLELFSEIIPNLSDQIDYTLHTTPQDIRKNLYNSWTNLPLNIKTNISGNSSVKWNSRLSKQIGNQREKKGFGFRWSHLGLINTWIGQYLATIGLFAFGYLTFEKYLSTLLGSDYIGLWRYFETIRYLTDPSRGIYLDKMIRGNSTKLIEAENLLKHFIRNLTHYMKNGEFYLFTKRKLNRWLVRNKSLDLSRRERKLLVQSLVTERNIGQYGLDPTSSCNSFNYSFGYQITKQQGLHYLRHLSENYQKNLVNYPFHKINLAEKWVFLAFWQKITSSQVLWQAGISKLTFHRRPVPLQSRLSSLKGILLIGPPETGRSYLIKNIAADSFVPSIKVSIDKLLYNKPDIITESWMNILMESLRRLSLILELAEKMSPRIIWIQNIHELNVNRLTQNVESDPTFSLGILLKYFQTDFVSNEARSLVVIGSTHLPEEVDPALISPNRLDRLLNIRMLNILQRQREFPILLRSKNLYLENEASCLSEFGYGTLGFNARDLAAFVNEISLIGVTQNQAVIQTNTIRLAFHRQASGFTYTDNEMGFGQNFGILFYKVGKAVIQNILIKNYHRNPLYIGNDLWRKKKYYLSKCYLESSIFEPAIKEFTILPHVLGCLAGSAARDSWFISGDKPDNWISLDRYAEDDSHLAYGILESLLVEFPWLEISRRNNIDKKKELTLQFQTRNPLHMIQKGFFSIANKKCIHTQKESLPNKFVSERTTHYKEKLYHLTSNTAWAPRISRLSFIRSNLFDWIKRSNEFEVAYNYRLSKGKERRNSNGLQEDFQFCRIVQHKTKEQLPYERILSRIRRRNVQELESQLEEILLEEQFVILGFYRLSKEYRMEYQLSNKPMLFIGGRFLRDPTSSLSQIRQFVFSRQELFVDEEMLRRLYVTYGARREREKSRSSQKMKQFFLRRGYGRDSMTNLSVSWWNQLPFVEKHHIETFKRIEGIGVQLKRPQVFTPVYLYQRWLIENPKEKLTRFELLGNQQRWFKANSSLFHDSFIYSTLLESYRYLFKFFLSNRILLNRMTKILLKKGWLFQNEFEHLIYDMVTK</sequence>
<accession>A0A0S3QP38</accession>
<dbReference type="SUPFAM" id="SSF52540">
    <property type="entry name" value="P-loop containing nucleoside triphosphate hydrolases"/>
    <property type="match status" value="1"/>
</dbReference>
<dbReference type="Gene3D" id="3.40.50.300">
    <property type="entry name" value="P-loop containing nucleotide triphosphate hydrolases"/>
    <property type="match status" value="1"/>
</dbReference>
<dbReference type="SMART" id="SM00382">
    <property type="entry name" value="AAA"/>
    <property type="match status" value="1"/>
</dbReference>
<dbReference type="PANTHER" id="PTHR33078">
    <property type="entry name" value="PROTEIN YCF2-RELATED"/>
    <property type="match status" value="1"/>
</dbReference>